<accession>A0A5U9I8X4</accession>
<reference evidence="2" key="1">
    <citation type="submission" date="2018-07" db="EMBL/GenBank/DDBJ databases">
        <authorList>
            <person name="Ashton P.M."/>
            <person name="Dallman T."/>
            <person name="Nair S."/>
            <person name="De Pinna E."/>
            <person name="Peters T."/>
            <person name="Grant K."/>
        </authorList>
    </citation>
    <scope>NUCLEOTIDE SEQUENCE</scope>
    <source>
        <strain evidence="2">152466</strain>
    </source>
</reference>
<protein>
    <recommendedName>
        <fullName evidence="3">HNH endonuclease</fullName>
    </recommendedName>
</protein>
<dbReference type="AlphaFoldDB" id="A0A5U9I8X4"/>
<feature type="region of interest" description="Disordered" evidence="1">
    <location>
        <begin position="155"/>
        <end position="180"/>
    </location>
</feature>
<evidence type="ECO:0000256" key="1">
    <source>
        <dbReference type="SAM" id="MobiDB-lite"/>
    </source>
</evidence>
<organism evidence="2">
    <name type="scientific">Salmonella enterica subsp. enterica serovar Saintpaul</name>
    <dbReference type="NCBI Taxonomy" id="90105"/>
    <lineage>
        <taxon>Bacteria</taxon>
        <taxon>Pseudomonadati</taxon>
        <taxon>Pseudomonadota</taxon>
        <taxon>Gammaproteobacteria</taxon>
        <taxon>Enterobacterales</taxon>
        <taxon>Enterobacteriaceae</taxon>
        <taxon>Salmonella</taxon>
    </lineage>
</organism>
<feature type="compositionally biased region" description="Basic and acidic residues" evidence="1">
    <location>
        <begin position="155"/>
        <end position="164"/>
    </location>
</feature>
<name>A0A5U9I8X4_SALET</name>
<sequence>MIRDDNEMKYKELFTRLYYLDPTSPTGIRKAWNDEPAGLKQKTRHDDGYMWVIKDWFCFDDGTKQQIVYDLASCVYEMVTGYQLQKNETIYYHDVNKDNLNPVNMYVGKKDPYKLRKQKVAAYEGFRNVILPKTNPDYFNDPADWTDPEALAMLEAERQRRAEGTSKPPTSKIGRPRKWK</sequence>
<evidence type="ECO:0000313" key="2">
    <source>
        <dbReference type="EMBL" id="EBS2301362.1"/>
    </source>
</evidence>
<dbReference type="EMBL" id="AAGUVH010000025">
    <property type="protein sequence ID" value="EBS2301362.1"/>
    <property type="molecule type" value="Genomic_DNA"/>
</dbReference>
<gene>
    <name evidence="2" type="ORF">DRT62_16775</name>
</gene>
<evidence type="ECO:0008006" key="3">
    <source>
        <dbReference type="Google" id="ProtNLM"/>
    </source>
</evidence>
<proteinExistence type="predicted"/>
<comment type="caution">
    <text evidence="2">The sequence shown here is derived from an EMBL/GenBank/DDBJ whole genome shotgun (WGS) entry which is preliminary data.</text>
</comment>